<dbReference type="PRINTS" id="PR00702">
    <property type="entry name" value="ACRIFLAVINRP"/>
</dbReference>
<feature type="transmembrane region" description="Helical" evidence="1">
    <location>
        <begin position="387"/>
        <end position="410"/>
    </location>
</feature>
<dbReference type="SUPFAM" id="SSF82714">
    <property type="entry name" value="Multidrug efflux transporter AcrB TolC docking domain, DN and DC subdomains"/>
    <property type="match status" value="2"/>
</dbReference>
<dbReference type="PANTHER" id="PTHR32063">
    <property type="match status" value="1"/>
</dbReference>
<evidence type="ECO:0000313" key="3">
    <source>
        <dbReference type="Proteomes" id="UP000996601"/>
    </source>
</evidence>
<reference evidence="2" key="1">
    <citation type="submission" date="2021-07" db="EMBL/GenBank/DDBJ databases">
        <title>Shinella sp. nov., a novel member of the genus Shinella from water.</title>
        <authorList>
            <person name="Deng Y."/>
        </authorList>
    </citation>
    <scope>NUCLEOTIDE SEQUENCE</scope>
    <source>
        <strain evidence="2">CPCC 100929</strain>
    </source>
</reference>
<feature type="transmembrane region" description="Helical" evidence="1">
    <location>
        <begin position="334"/>
        <end position="353"/>
    </location>
</feature>
<comment type="caution">
    <text evidence="2">The sequence shown here is derived from an EMBL/GenBank/DDBJ whole genome shotgun (WGS) entry which is preliminary data.</text>
</comment>
<organism evidence="2 3">
    <name type="scientific">Shinella lacus</name>
    <dbReference type="NCBI Taxonomy" id="2654216"/>
    <lineage>
        <taxon>Bacteria</taxon>
        <taxon>Pseudomonadati</taxon>
        <taxon>Pseudomonadota</taxon>
        <taxon>Alphaproteobacteria</taxon>
        <taxon>Hyphomicrobiales</taxon>
        <taxon>Rhizobiaceae</taxon>
        <taxon>Shinella</taxon>
    </lineage>
</organism>
<sequence length="1042" mass="111842">MFLTRISVKYPVFATMMMVTILVIGLFSYSRLGVDQFPETDLPIVVVTATYTGASPSTVESEVSRPIESALNTIGGIDTIISESYEGRSVVVVQFELDVDSQVAAQEVRDRVARLEAGFPDAVDTPQVTRFNPDDAPILSIAASSSKRSLSEITTLANRVITNRLSVIAGVGQISLVGGSERQVLVMVDPDRLEAYGIAVTSVMDAIRKENQDRAAGTLISGINQRIVTVEGRIPDVAGFNGIIVAQSGGYPVYLSDVATVLDVGAEVTSRATYQGVPSLGLDIVKVQGANTVEVASELRKEIAALNVELAPEGVELKVTRDNSRPIAAQVQEVQRTLIEGGVLTVVIVFLFLNSWRSTVITGLTLPISVIGTFAVIYALGFTLNTMTLMALSLSIGILIDDAIVVRENITRHLHMGKNHVDAALDGTNEIGLAVLATTLSIVAVFLPVAFMGGLIGRFFLQFGVTVAVAVLISLFISFTLDPMLSSVWYDPQSEQNAKRGPLGRLIARFDRWFERLADRYRRLIHWTFRYRKTTVFVVVAMFVASLMLVPRIGAEFLPPADQGEVSIALKATEGASLDYMAAKVSQVERALREFDYVETIYSTVNSGGARGFNEASVAVQLKPSDERTVTTAESIEPIRKRLASIAGLEISIGQNSGTGSSEKPLQLSVLGDGEEELRRISTEITTALSAMPGATEVESSIENKRPTLAVRIRSEAAADLDVSIATIGDTLRPLVAGDAISVWNAPDGESYDVMVRLPATGRRDAAQLRDLTIATGRTDDDGKPITVLLDQVADVIESTAPDAITRKDLSREIRIESNIEGRALGDVTADLNAAIAKMQIPAGYRISFGGDAENLEESFGYALQSLALAVIFIYIILASQFGSFIQPIAIMMTLPLSLIGVLIGLLVTGSTLNMFSIIGFIMLMGLVTKNAILLVDYSNQGRQAGKSLQDSLADAGAVRLRPIVMTTLAMIFGMLPMAIGLGEGGEQRAPMAHAVIGGLISSTLLTLVFVPVVLTFLDPLGARITGWFPKGPKERREEQGA</sequence>
<keyword evidence="1" id="KW-0472">Membrane</keyword>
<feature type="transmembrane region" description="Helical" evidence="1">
    <location>
        <begin position="992"/>
        <end position="1018"/>
    </location>
</feature>
<dbReference type="PANTHER" id="PTHR32063:SF0">
    <property type="entry name" value="SWARMING MOTILITY PROTEIN SWRC"/>
    <property type="match status" value="1"/>
</dbReference>
<evidence type="ECO:0000313" key="2">
    <source>
        <dbReference type="EMBL" id="MCQ4628523.1"/>
    </source>
</evidence>
<feature type="transmembrane region" description="Helical" evidence="1">
    <location>
        <begin position="890"/>
        <end position="909"/>
    </location>
</feature>
<proteinExistence type="predicted"/>
<dbReference type="Gene3D" id="3.30.70.1440">
    <property type="entry name" value="Multidrug efflux transporter AcrB pore domain"/>
    <property type="match status" value="1"/>
</dbReference>
<dbReference type="SUPFAM" id="SSF82866">
    <property type="entry name" value="Multidrug efflux transporter AcrB transmembrane domain"/>
    <property type="match status" value="2"/>
</dbReference>
<dbReference type="EMBL" id="WHSB02000001">
    <property type="protein sequence ID" value="MCQ4628523.1"/>
    <property type="molecule type" value="Genomic_DNA"/>
</dbReference>
<dbReference type="Gene3D" id="3.30.70.1320">
    <property type="entry name" value="Multidrug efflux transporter AcrB pore domain like"/>
    <property type="match status" value="1"/>
</dbReference>
<keyword evidence="3" id="KW-1185">Reference proteome</keyword>
<dbReference type="Gene3D" id="3.30.2090.10">
    <property type="entry name" value="Multidrug efflux transporter AcrB TolC docking domain, DN and DC subdomains"/>
    <property type="match status" value="2"/>
</dbReference>
<dbReference type="RefSeq" id="WP_256114564.1">
    <property type="nucleotide sequence ID" value="NZ_WHSB02000001.1"/>
</dbReference>
<feature type="transmembrane region" description="Helical" evidence="1">
    <location>
        <begin position="860"/>
        <end position="878"/>
    </location>
</feature>
<dbReference type="InterPro" id="IPR001036">
    <property type="entry name" value="Acrflvin-R"/>
</dbReference>
<name>A0ABT1R022_9HYPH</name>
<feature type="transmembrane region" description="Helical" evidence="1">
    <location>
        <begin position="531"/>
        <end position="550"/>
    </location>
</feature>
<feature type="transmembrane region" description="Helical" evidence="1">
    <location>
        <begin position="459"/>
        <end position="481"/>
    </location>
</feature>
<dbReference type="Pfam" id="PF00873">
    <property type="entry name" value="ACR_tran"/>
    <property type="match status" value="1"/>
</dbReference>
<keyword evidence="1" id="KW-1133">Transmembrane helix</keyword>
<feature type="transmembrane region" description="Helical" evidence="1">
    <location>
        <begin position="12"/>
        <end position="30"/>
    </location>
</feature>
<feature type="transmembrane region" description="Helical" evidence="1">
    <location>
        <begin position="431"/>
        <end position="453"/>
    </location>
</feature>
<feature type="transmembrane region" description="Helical" evidence="1">
    <location>
        <begin position="915"/>
        <end position="938"/>
    </location>
</feature>
<keyword evidence="1" id="KW-0812">Transmembrane</keyword>
<dbReference type="Gene3D" id="3.30.70.1430">
    <property type="entry name" value="Multidrug efflux transporter AcrB pore domain"/>
    <property type="match status" value="2"/>
</dbReference>
<dbReference type="Proteomes" id="UP000996601">
    <property type="component" value="Unassembled WGS sequence"/>
</dbReference>
<dbReference type="SUPFAM" id="SSF82693">
    <property type="entry name" value="Multidrug efflux transporter AcrB pore domain, PN1, PN2, PC1 and PC2 subdomains"/>
    <property type="match status" value="3"/>
</dbReference>
<dbReference type="InterPro" id="IPR027463">
    <property type="entry name" value="AcrB_DN_DC_subdom"/>
</dbReference>
<evidence type="ECO:0000256" key="1">
    <source>
        <dbReference type="SAM" id="Phobius"/>
    </source>
</evidence>
<feature type="transmembrane region" description="Helical" evidence="1">
    <location>
        <begin position="360"/>
        <end position="381"/>
    </location>
</feature>
<dbReference type="Gene3D" id="1.20.1640.10">
    <property type="entry name" value="Multidrug efflux transporter AcrB transmembrane domain"/>
    <property type="match status" value="2"/>
</dbReference>
<gene>
    <name evidence="2" type="ORF">GB927_000670</name>
</gene>
<protein>
    <submittedName>
        <fullName evidence="2">Efflux RND transporter permease subunit</fullName>
    </submittedName>
</protein>
<accession>A0ABT1R022</accession>
<feature type="transmembrane region" description="Helical" evidence="1">
    <location>
        <begin position="959"/>
        <end position="980"/>
    </location>
</feature>